<evidence type="ECO:0000313" key="3">
    <source>
        <dbReference type="Proteomes" id="UP000606870"/>
    </source>
</evidence>
<reference evidence="2 3" key="1">
    <citation type="submission" date="2020-08" db="EMBL/GenBank/DDBJ databases">
        <authorList>
            <person name="Liu C."/>
            <person name="Sun Q."/>
        </authorList>
    </citation>
    <scope>NUCLEOTIDE SEQUENCE [LARGE SCALE GENOMIC DNA]</scope>
    <source>
        <strain evidence="2 3">NSJ-59</strain>
    </source>
</reference>
<accession>A0ABR6VN50</accession>
<dbReference type="Gene3D" id="3.30.1220.10">
    <property type="entry name" value="CobW-like, C-terminal domain"/>
    <property type="match status" value="1"/>
</dbReference>
<dbReference type="Pfam" id="PF02492">
    <property type="entry name" value="cobW"/>
    <property type="match status" value="1"/>
</dbReference>
<dbReference type="SUPFAM" id="SSF90002">
    <property type="entry name" value="Hypothetical protein YjiA, C-terminal domain"/>
    <property type="match status" value="1"/>
</dbReference>
<dbReference type="InterPro" id="IPR027417">
    <property type="entry name" value="P-loop_NTPase"/>
</dbReference>
<dbReference type="PANTHER" id="PTHR13748">
    <property type="entry name" value="COBW-RELATED"/>
    <property type="match status" value="1"/>
</dbReference>
<name>A0ABR6VN50_9FIRM</name>
<dbReference type="RefSeq" id="WP_186504548.1">
    <property type="nucleotide sequence ID" value="NZ_JACOGK010000059.1"/>
</dbReference>
<protein>
    <submittedName>
        <fullName evidence="2">GTP-binding protein</fullName>
    </submittedName>
</protein>
<sequence>MKIPVSIVSGFLGAGKTTLIRQFLQQDSGAHKTWIIENDFGEIGLDAAILKGKGATIRELTNGCICCTLAGDFETSLRSILLEHDVEQIIIEPSGVALLSDIIKACTSPDLKGLLRLASAVTVVDARQCELYLRNFGEFYRDQLRYSDRIFLTHADQIETLYGAIDAIQWENDHAWIYEESADRLHLPSLLFPDEVNPSQCEGGCPQAVTAGEALAGHSHDHAHAQHDHTGPFTELTLTAVTPLPMAVWEKKVRRLIATCGSQLLRLKGVVPAAEGNVEFQFAGQPLFFQVTTLAAAGIMLIGTSLDEATIRRIWED</sequence>
<proteinExistence type="predicted"/>
<dbReference type="InterPro" id="IPR051316">
    <property type="entry name" value="Zinc-reg_GTPase_activator"/>
</dbReference>
<organism evidence="2 3">
    <name type="scientific">Megasphaera hominis</name>
    <dbReference type="NCBI Taxonomy" id="159836"/>
    <lineage>
        <taxon>Bacteria</taxon>
        <taxon>Bacillati</taxon>
        <taxon>Bacillota</taxon>
        <taxon>Negativicutes</taxon>
        <taxon>Veillonellales</taxon>
        <taxon>Veillonellaceae</taxon>
        <taxon>Megasphaera</taxon>
    </lineage>
</organism>
<dbReference type="InterPro" id="IPR036627">
    <property type="entry name" value="CobW-likC_sf"/>
</dbReference>
<evidence type="ECO:0000259" key="1">
    <source>
        <dbReference type="Pfam" id="PF02492"/>
    </source>
</evidence>
<feature type="domain" description="CobW/HypB/UreG nucleotide-binding" evidence="1">
    <location>
        <begin position="4"/>
        <end position="161"/>
    </location>
</feature>
<gene>
    <name evidence="2" type="ORF">H8J70_12100</name>
</gene>
<dbReference type="SUPFAM" id="SSF52540">
    <property type="entry name" value="P-loop containing nucleoside triphosphate hydrolases"/>
    <property type="match status" value="1"/>
</dbReference>
<dbReference type="Proteomes" id="UP000606870">
    <property type="component" value="Unassembled WGS sequence"/>
</dbReference>
<dbReference type="PANTHER" id="PTHR13748:SF62">
    <property type="entry name" value="COBW DOMAIN-CONTAINING PROTEIN"/>
    <property type="match status" value="1"/>
</dbReference>
<keyword evidence="3" id="KW-1185">Reference proteome</keyword>
<comment type="caution">
    <text evidence="2">The sequence shown here is derived from an EMBL/GenBank/DDBJ whole genome shotgun (WGS) entry which is preliminary data.</text>
</comment>
<dbReference type="InterPro" id="IPR003495">
    <property type="entry name" value="CobW/HypB/UreG_nucleotide-bd"/>
</dbReference>
<dbReference type="EMBL" id="JACOGK010000059">
    <property type="protein sequence ID" value="MBC3537981.1"/>
    <property type="molecule type" value="Genomic_DNA"/>
</dbReference>
<dbReference type="CDD" id="cd03112">
    <property type="entry name" value="CobW-like"/>
    <property type="match status" value="1"/>
</dbReference>
<evidence type="ECO:0000313" key="2">
    <source>
        <dbReference type="EMBL" id="MBC3537981.1"/>
    </source>
</evidence>
<dbReference type="Gene3D" id="3.40.50.300">
    <property type="entry name" value="P-loop containing nucleotide triphosphate hydrolases"/>
    <property type="match status" value="1"/>
</dbReference>